<keyword evidence="2" id="KW-0812">Transmembrane</keyword>
<name>A0A4U5ULH6_COLLU</name>
<feature type="region of interest" description="Disordered" evidence="1">
    <location>
        <begin position="322"/>
        <end position="358"/>
    </location>
</feature>
<feature type="region of interest" description="Disordered" evidence="1">
    <location>
        <begin position="283"/>
        <end position="307"/>
    </location>
</feature>
<sequence length="358" mass="40362">MMVTSTRYQTGSSESSCPVVTLLDFHKPQVEFRGPYYMPDKGDSIEMGYGAIECQPDGPLSCVTEAEQNHLVLKASLPVMVALFSTLLTKEFLSQYEMEERSQGSSSNAPRSSWMARIFELAEAIRLKPKPELPCSRDMASVVKDAVLRSTVAISTLYNSHDNKIKSFMRKVTCKYNDKSATRVDFYTMVVMLALCLFPYLKHRILGDRFNNRTLVILCFDKTLTKHHHWSTLATHIHQHVNRPESRCGVLSDGRDLCNFLPVVATVTLEKYISEASYSSAEDDQMSLSQTSPRGDYSQGARGDQTDARRVDCSPLCRKTETETEPLVTRKRRKPCSAGYYGTHDDDGRLEAKVPRVV</sequence>
<feature type="transmembrane region" description="Helical" evidence="2">
    <location>
        <begin position="184"/>
        <end position="201"/>
    </location>
</feature>
<proteinExistence type="predicted"/>
<dbReference type="EMBL" id="CM014086">
    <property type="protein sequence ID" value="TKS75736.1"/>
    <property type="molecule type" value="Genomic_DNA"/>
</dbReference>
<keyword evidence="4" id="KW-1185">Reference proteome</keyword>
<evidence type="ECO:0000313" key="4">
    <source>
        <dbReference type="Proteomes" id="UP000298787"/>
    </source>
</evidence>
<gene>
    <name evidence="3" type="ORF">D9C73_010103</name>
</gene>
<evidence type="ECO:0000313" key="3">
    <source>
        <dbReference type="EMBL" id="TKS75736.1"/>
    </source>
</evidence>
<feature type="compositionally biased region" description="Polar residues" evidence="1">
    <location>
        <begin position="283"/>
        <end position="293"/>
    </location>
</feature>
<dbReference type="AlphaFoldDB" id="A0A4U5ULH6"/>
<dbReference type="Proteomes" id="UP000298787">
    <property type="component" value="Chromosome 9"/>
</dbReference>
<protein>
    <submittedName>
        <fullName evidence="3">Uncharacterized protein</fullName>
    </submittedName>
</protein>
<accession>A0A4U5ULH6</accession>
<feature type="compositionally biased region" description="Basic and acidic residues" evidence="1">
    <location>
        <begin position="343"/>
        <end position="358"/>
    </location>
</feature>
<keyword evidence="2" id="KW-0472">Membrane</keyword>
<evidence type="ECO:0000256" key="1">
    <source>
        <dbReference type="SAM" id="MobiDB-lite"/>
    </source>
</evidence>
<organism evidence="3 4">
    <name type="scientific">Collichthys lucidus</name>
    <name type="common">Big head croaker</name>
    <name type="synonym">Sciaena lucida</name>
    <dbReference type="NCBI Taxonomy" id="240159"/>
    <lineage>
        <taxon>Eukaryota</taxon>
        <taxon>Metazoa</taxon>
        <taxon>Chordata</taxon>
        <taxon>Craniata</taxon>
        <taxon>Vertebrata</taxon>
        <taxon>Euteleostomi</taxon>
        <taxon>Actinopterygii</taxon>
        <taxon>Neopterygii</taxon>
        <taxon>Teleostei</taxon>
        <taxon>Neoteleostei</taxon>
        <taxon>Acanthomorphata</taxon>
        <taxon>Eupercaria</taxon>
        <taxon>Sciaenidae</taxon>
        <taxon>Collichthys</taxon>
    </lineage>
</organism>
<reference evidence="3 4" key="1">
    <citation type="submission" date="2019-01" db="EMBL/GenBank/DDBJ databases">
        <title>Genome Assembly of Collichthys lucidus.</title>
        <authorList>
            <person name="Cai M."/>
            <person name="Xiao S."/>
        </authorList>
    </citation>
    <scope>NUCLEOTIDE SEQUENCE [LARGE SCALE GENOMIC DNA]</scope>
    <source>
        <strain evidence="3">JT15FE1705JMU</strain>
        <tissue evidence="3">Muscle</tissue>
    </source>
</reference>
<keyword evidence="2" id="KW-1133">Transmembrane helix</keyword>
<evidence type="ECO:0000256" key="2">
    <source>
        <dbReference type="SAM" id="Phobius"/>
    </source>
</evidence>